<dbReference type="PANTHER" id="PTHR46254">
    <property type="entry name" value="PROTEIN GVQW1-RELATED"/>
    <property type="match status" value="1"/>
</dbReference>
<dbReference type="PRINTS" id="PR02045">
    <property type="entry name" value="F138DOMAIN"/>
</dbReference>
<organism evidence="1 2">
    <name type="scientific">Theropithecus gelada</name>
    <name type="common">Gelada baboon</name>
    <dbReference type="NCBI Taxonomy" id="9565"/>
    <lineage>
        <taxon>Eukaryota</taxon>
        <taxon>Metazoa</taxon>
        <taxon>Chordata</taxon>
        <taxon>Craniata</taxon>
        <taxon>Vertebrata</taxon>
        <taxon>Euteleostomi</taxon>
        <taxon>Mammalia</taxon>
        <taxon>Eutheria</taxon>
        <taxon>Euarchontoglires</taxon>
        <taxon>Primates</taxon>
        <taxon>Haplorrhini</taxon>
        <taxon>Catarrhini</taxon>
        <taxon>Cercopithecidae</taxon>
        <taxon>Cercopithecinae</taxon>
        <taxon>Theropithecus</taxon>
    </lineage>
</organism>
<accession>A0A8D2F415</accession>
<sequence>LFIYLFETESCSVFIAGVRWHNLSSLQTPPPGFQRFSYLSLPSSWDDRRSPPSPANIVFLVETGFHHVGQAGLELLTSGDPPASSMSSRLQ</sequence>
<dbReference type="Proteomes" id="UP000694411">
    <property type="component" value="Chromosome X"/>
</dbReference>
<proteinExistence type="predicted"/>
<evidence type="ECO:0000313" key="1">
    <source>
        <dbReference type="Ensembl" id="ENSTGEP00000013964.1"/>
    </source>
</evidence>
<reference evidence="1" key="3">
    <citation type="submission" date="2025-09" db="UniProtKB">
        <authorList>
            <consortium name="Ensembl"/>
        </authorList>
    </citation>
    <scope>IDENTIFICATION</scope>
</reference>
<dbReference type="Ensembl" id="ENSTGET00000016745.1">
    <property type="protein sequence ID" value="ENSTGEP00000013964.1"/>
    <property type="gene ID" value="ENSTGEG00000011333.1"/>
</dbReference>
<keyword evidence="2" id="KW-1185">Reference proteome</keyword>
<reference evidence="1" key="2">
    <citation type="submission" date="2025-08" db="UniProtKB">
        <authorList>
            <consortium name="Ensembl"/>
        </authorList>
    </citation>
    <scope>IDENTIFICATION</scope>
</reference>
<evidence type="ECO:0000313" key="2">
    <source>
        <dbReference type="Proteomes" id="UP000694411"/>
    </source>
</evidence>
<name>A0A8D2F415_THEGE</name>
<protein>
    <submittedName>
        <fullName evidence="1">Uncharacterized protein</fullName>
    </submittedName>
</protein>
<dbReference type="AlphaFoldDB" id="A0A8D2F415"/>
<reference evidence="1" key="1">
    <citation type="submission" date="2018-05" db="EMBL/GenBank/DDBJ databases">
        <title>Whole genome of Theropithecus gelada.</title>
        <authorList>
            <person name="Chiou K.L."/>
            <person name="Snyder-Mackler N."/>
        </authorList>
    </citation>
    <scope>NUCLEOTIDE SEQUENCE [LARGE SCALE GENOMIC DNA]</scope>
</reference>
<dbReference type="PANTHER" id="PTHR46254:SF3">
    <property type="entry name" value="SECRETED PROTEIN"/>
    <property type="match status" value="1"/>
</dbReference>